<keyword evidence="10" id="KW-0560">Oxidoreductase</keyword>
<evidence type="ECO:0000259" key="11">
    <source>
        <dbReference type="Pfam" id="PF03015"/>
    </source>
</evidence>
<keyword evidence="14" id="KW-1185">Reference proteome</keyword>
<dbReference type="OrthoDB" id="429813at2759"/>
<dbReference type="GO" id="GO:0102965">
    <property type="term" value="F:alcohol-forming long-chain fatty acyl-CoA reductase activity"/>
    <property type="evidence" value="ECO:0007669"/>
    <property type="project" value="UniProtKB-EC"/>
</dbReference>
<dbReference type="InterPro" id="IPR013120">
    <property type="entry name" value="FAR_NAD-bd"/>
</dbReference>
<dbReference type="CDD" id="cd05236">
    <property type="entry name" value="FAR-N_SDR_e"/>
    <property type="match status" value="1"/>
</dbReference>
<keyword evidence="4 10" id="KW-0812">Transmembrane</keyword>
<sequence length="602" mass="69997">MEFKSTTVVLVLLGERVYSKQPIATETNNNEITESIDADGRIITKKTPLQEFYSHQCIFITGGTGFLGKILIEKLLRSCVDLERIYLLVRPKKEKSIESRMEEMFKDPIYQRLTEQMPKFHHKVVAVAGDCSIQGLGLSTSDRDLLMRDVSIVFHVAATVRFDEKLKLASAINVQSTADIIDLCKDMQKLKSFVHVSTAYANCISREITEKFYDYPIKNEELLSLVNCLPDETLNEIAPRVISPWPNTYAFTKALAEDLVRSRNKSLPMGIFRPGIVISTANEPIPGWIDNFYGPTGVVAGVATGVLRTLHCDPKNKANIVPVDLTVNALIASAWDVAMQTARRDDEMLIYNFVSTVEAPCTWEDFRTTNTKFANEYPMSTALWYMSFNMNKHKIVHSIYVFFLHLIPAFIIDTLTICIGRKPKLLKMYEKIHKFSSVLSYFSTREWNFTNNNVQDMWHRLDPRDKQMFYFSMQNFDWQAYFSNYIKGVRVYLFKDDLKTLEESRTKWRSFKNTNVQNLWTRLDSQDKQLFPFTMQNFDWHSYLDNCMKGIRIYLLKDDMKTLESSKVKYNKFYYIHHSILISMFLFFNLIPSFTSKIKQFI</sequence>
<dbReference type="EC" id="1.2.1.84" evidence="10"/>
<evidence type="ECO:0000256" key="6">
    <source>
        <dbReference type="ARBA" id="ARBA00022989"/>
    </source>
</evidence>
<comment type="caution">
    <text evidence="13">The sequence shown here is derived from an EMBL/GenBank/DDBJ whole genome shotgun (WGS) entry which is preliminary data.</text>
</comment>
<dbReference type="AlphaFoldDB" id="A0A232EYC4"/>
<organism evidence="13 14">
    <name type="scientific">Trichomalopsis sarcophagae</name>
    <dbReference type="NCBI Taxonomy" id="543379"/>
    <lineage>
        <taxon>Eukaryota</taxon>
        <taxon>Metazoa</taxon>
        <taxon>Ecdysozoa</taxon>
        <taxon>Arthropoda</taxon>
        <taxon>Hexapoda</taxon>
        <taxon>Insecta</taxon>
        <taxon>Pterygota</taxon>
        <taxon>Neoptera</taxon>
        <taxon>Endopterygota</taxon>
        <taxon>Hymenoptera</taxon>
        <taxon>Apocrita</taxon>
        <taxon>Proctotrupomorpha</taxon>
        <taxon>Chalcidoidea</taxon>
        <taxon>Pteromalidae</taxon>
        <taxon>Pteromalinae</taxon>
        <taxon>Trichomalopsis</taxon>
    </lineage>
</organism>
<keyword evidence="6 10" id="KW-1133">Transmembrane helix</keyword>
<dbReference type="Proteomes" id="UP000215335">
    <property type="component" value="Unassembled WGS sequence"/>
</dbReference>
<keyword evidence="5 10" id="KW-0521">NADP</keyword>
<feature type="domain" description="Fatty acyl-CoA reductase C-terminal" evidence="11">
    <location>
        <begin position="510"/>
        <end position="558"/>
    </location>
</feature>
<evidence type="ECO:0000256" key="9">
    <source>
        <dbReference type="ARBA" id="ARBA00052530"/>
    </source>
</evidence>
<dbReference type="GO" id="GO:0005777">
    <property type="term" value="C:peroxisome"/>
    <property type="evidence" value="ECO:0007669"/>
    <property type="project" value="TreeGrafter"/>
</dbReference>
<dbReference type="STRING" id="543379.A0A232EYC4"/>
<keyword evidence="8 10" id="KW-0472">Membrane</keyword>
<feature type="domain" description="Fatty acyl-CoA reductase C-terminal" evidence="11">
    <location>
        <begin position="404"/>
        <end position="496"/>
    </location>
</feature>
<dbReference type="GO" id="GO:0080019">
    <property type="term" value="F:alcohol-forming very long-chain fatty acyl-CoA reductase activity"/>
    <property type="evidence" value="ECO:0007669"/>
    <property type="project" value="InterPro"/>
</dbReference>
<evidence type="ECO:0000259" key="12">
    <source>
        <dbReference type="Pfam" id="PF07993"/>
    </source>
</evidence>
<comment type="function">
    <text evidence="10">Catalyzes the reduction of fatty acyl-CoA to fatty alcohols.</text>
</comment>
<dbReference type="PANTHER" id="PTHR11011">
    <property type="entry name" value="MALE STERILITY PROTEIN 2-RELATED"/>
    <property type="match status" value="1"/>
</dbReference>
<evidence type="ECO:0000256" key="7">
    <source>
        <dbReference type="ARBA" id="ARBA00023098"/>
    </source>
</evidence>
<dbReference type="EMBL" id="NNAY01001641">
    <property type="protein sequence ID" value="OXU23345.1"/>
    <property type="molecule type" value="Genomic_DNA"/>
</dbReference>
<feature type="transmembrane region" description="Helical" evidence="10">
    <location>
        <begin position="399"/>
        <end position="419"/>
    </location>
</feature>
<dbReference type="CDD" id="cd09071">
    <property type="entry name" value="FAR_C"/>
    <property type="match status" value="1"/>
</dbReference>
<dbReference type="PANTHER" id="PTHR11011:SF60">
    <property type="entry name" value="FATTY ACYL-COA REDUCTASE-RELATED"/>
    <property type="match status" value="1"/>
</dbReference>
<comment type="subcellular location">
    <subcellularLocation>
        <location evidence="1">Membrane</location>
        <topology evidence="1">Multi-pass membrane protein</topology>
    </subcellularLocation>
</comment>
<evidence type="ECO:0000256" key="10">
    <source>
        <dbReference type="RuleBase" id="RU363097"/>
    </source>
</evidence>
<evidence type="ECO:0000256" key="3">
    <source>
        <dbReference type="ARBA" id="ARBA00022516"/>
    </source>
</evidence>
<dbReference type="GO" id="GO:0016020">
    <property type="term" value="C:membrane"/>
    <property type="evidence" value="ECO:0007669"/>
    <property type="project" value="UniProtKB-SubCell"/>
</dbReference>
<dbReference type="Gene3D" id="3.40.50.720">
    <property type="entry name" value="NAD(P)-binding Rossmann-like Domain"/>
    <property type="match status" value="1"/>
</dbReference>
<dbReference type="InterPro" id="IPR036291">
    <property type="entry name" value="NAD(P)-bd_dom_sf"/>
</dbReference>
<feature type="domain" description="Thioester reductase (TE)" evidence="12">
    <location>
        <begin position="60"/>
        <end position="329"/>
    </location>
</feature>
<reference evidence="13 14" key="1">
    <citation type="journal article" date="2017" name="Curr. Biol.">
        <title>The Evolution of Venom by Co-option of Single-Copy Genes.</title>
        <authorList>
            <person name="Martinson E.O."/>
            <person name="Mrinalini"/>
            <person name="Kelkar Y.D."/>
            <person name="Chang C.H."/>
            <person name="Werren J.H."/>
        </authorList>
    </citation>
    <scope>NUCLEOTIDE SEQUENCE [LARGE SCALE GENOMIC DNA]</scope>
    <source>
        <strain evidence="13 14">Alberta</strain>
        <tissue evidence="13">Whole body</tissue>
    </source>
</reference>
<evidence type="ECO:0000256" key="4">
    <source>
        <dbReference type="ARBA" id="ARBA00022692"/>
    </source>
</evidence>
<gene>
    <name evidence="13" type="ORF">TSAR_015221</name>
</gene>
<name>A0A232EYC4_9HYME</name>
<evidence type="ECO:0000256" key="8">
    <source>
        <dbReference type="ARBA" id="ARBA00023136"/>
    </source>
</evidence>
<comment type="similarity">
    <text evidence="2 10">Belongs to the fatty acyl-CoA reductase family.</text>
</comment>
<dbReference type="Pfam" id="PF07993">
    <property type="entry name" value="NAD_binding_4"/>
    <property type="match status" value="1"/>
</dbReference>
<accession>A0A232EYC4</accession>
<dbReference type="InterPro" id="IPR026055">
    <property type="entry name" value="FAR"/>
</dbReference>
<dbReference type="GO" id="GO:0035336">
    <property type="term" value="P:long-chain fatty-acyl-CoA metabolic process"/>
    <property type="evidence" value="ECO:0007669"/>
    <property type="project" value="TreeGrafter"/>
</dbReference>
<evidence type="ECO:0000256" key="5">
    <source>
        <dbReference type="ARBA" id="ARBA00022857"/>
    </source>
</evidence>
<feature type="non-terminal residue" evidence="13">
    <location>
        <position position="602"/>
    </location>
</feature>
<protein>
    <recommendedName>
        <fullName evidence="10">Fatty acyl-CoA reductase</fullName>
        <ecNumber evidence="10">1.2.1.84</ecNumber>
    </recommendedName>
</protein>
<proteinExistence type="inferred from homology"/>
<dbReference type="Pfam" id="PF03015">
    <property type="entry name" value="Sterile"/>
    <property type="match status" value="2"/>
</dbReference>
<comment type="catalytic activity">
    <reaction evidence="9 10">
        <text>a long-chain fatty acyl-CoA + 2 NADPH + 2 H(+) = a long-chain primary fatty alcohol + 2 NADP(+) + CoA</text>
        <dbReference type="Rhea" id="RHEA:52716"/>
        <dbReference type="ChEBI" id="CHEBI:15378"/>
        <dbReference type="ChEBI" id="CHEBI:57287"/>
        <dbReference type="ChEBI" id="CHEBI:57783"/>
        <dbReference type="ChEBI" id="CHEBI:58349"/>
        <dbReference type="ChEBI" id="CHEBI:77396"/>
        <dbReference type="ChEBI" id="CHEBI:83139"/>
        <dbReference type="EC" id="1.2.1.84"/>
    </reaction>
</comment>
<feature type="transmembrane region" description="Helical" evidence="10">
    <location>
        <begin position="573"/>
        <end position="591"/>
    </location>
</feature>
<evidence type="ECO:0000256" key="1">
    <source>
        <dbReference type="ARBA" id="ARBA00004141"/>
    </source>
</evidence>
<keyword evidence="7 10" id="KW-0443">Lipid metabolism</keyword>
<dbReference type="InterPro" id="IPR033640">
    <property type="entry name" value="FAR_C"/>
</dbReference>
<evidence type="ECO:0000313" key="14">
    <source>
        <dbReference type="Proteomes" id="UP000215335"/>
    </source>
</evidence>
<keyword evidence="3 10" id="KW-0444">Lipid biosynthesis</keyword>
<dbReference type="FunFam" id="3.40.50.720:FF:000143">
    <property type="entry name" value="Fatty acyl-CoA reductase"/>
    <property type="match status" value="1"/>
</dbReference>
<evidence type="ECO:0000313" key="13">
    <source>
        <dbReference type="EMBL" id="OXU23345.1"/>
    </source>
</evidence>
<evidence type="ECO:0000256" key="2">
    <source>
        <dbReference type="ARBA" id="ARBA00005928"/>
    </source>
</evidence>
<dbReference type="SUPFAM" id="SSF51735">
    <property type="entry name" value="NAD(P)-binding Rossmann-fold domains"/>
    <property type="match status" value="1"/>
</dbReference>